<feature type="transmembrane region" description="Helical" evidence="1">
    <location>
        <begin position="319"/>
        <end position="339"/>
    </location>
</feature>
<dbReference type="KEGG" id="eps:L0Y14_06625"/>
<organism evidence="2 3">
    <name type="scientific">Candidatus Endoriftia persephonae</name>
    <dbReference type="NCBI Taxonomy" id="393765"/>
    <lineage>
        <taxon>Bacteria</taxon>
        <taxon>Pseudomonadati</taxon>
        <taxon>Pseudomonadota</taxon>
        <taxon>Gammaproteobacteria</taxon>
        <taxon>Chromatiales</taxon>
        <taxon>Sedimenticolaceae</taxon>
        <taxon>Candidatus Endoriftia</taxon>
    </lineage>
</organism>
<accession>A0A9J7A1L0</accession>
<feature type="transmembrane region" description="Helical" evidence="1">
    <location>
        <begin position="140"/>
        <end position="156"/>
    </location>
</feature>
<keyword evidence="1" id="KW-0472">Membrane</keyword>
<feature type="transmembrane region" description="Helical" evidence="1">
    <location>
        <begin position="87"/>
        <end position="105"/>
    </location>
</feature>
<feature type="transmembrane region" description="Helical" evidence="1">
    <location>
        <begin position="117"/>
        <end position="134"/>
    </location>
</feature>
<name>A0A9J7A1L0_9GAMM</name>
<feature type="transmembrane region" description="Helical" evidence="1">
    <location>
        <begin position="21"/>
        <end position="41"/>
    </location>
</feature>
<dbReference type="Proteomes" id="UP001056649">
    <property type="component" value="Chromosome"/>
</dbReference>
<keyword evidence="1" id="KW-0812">Transmembrane</keyword>
<feature type="transmembrane region" description="Helical" evidence="1">
    <location>
        <begin position="351"/>
        <end position="371"/>
    </location>
</feature>
<sequence length="569" mass="64106">MEIKLKTFDQWLASTLSHGNSPQFIFIIIGAVYILFPTQYWNYADDSIRWAYEISIDSGIINTHHLYLNILRPIYQFSSNTFTIDPLTFLSLYSSIFGIIGLFFLNKILIETTSKDIALLGVIFCATSAGYWSYSIVGDNYIPAVALMLGGFYYHFKTLTLFGKGRYISSLAASIAFFIGMILHHQALAIIVVGLFPGTLIATQFPIQTRLKFGIIAPALTGIITIGIYLCVYAYDTERNQLQTPTEYMAGYAETFKKNPDMKSLSIKSLANAAMGIGKSLLSSNFIFSSNSIIDSLQKRFPYRHIHPYPFLVHSLGTSTYSIIVVSIFICTIMLLILIPSGGYLGLTSQSIATSIFTASFVQMTFFIWWEAISDEFWIWFLPIATIAISIAIARKLNHPRVIYTLLIIPLMASTYLGSINIYQDKSNDLDLVNKSFVYDLKEHDLLIAMDEIISLNRNRLARINQGFNYFNIFVRASKGKQLDINLLKELIADTNRNGGTIYIGPYVSTPPKSYIELINMNNPDFINEYTTIIGIINSQDNLKVKWIEAKVAPSKYFGSLSPQKTDQN</sequence>
<dbReference type="RefSeq" id="WP_005964382.1">
    <property type="nucleotide sequence ID" value="NZ_CP090569.1"/>
</dbReference>
<evidence type="ECO:0000313" key="2">
    <source>
        <dbReference type="EMBL" id="USF88898.1"/>
    </source>
</evidence>
<feature type="transmembrane region" description="Helical" evidence="1">
    <location>
        <begin position="377"/>
        <end position="395"/>
    </location>
</feature>
<protein>
    <recommendedName>
        <fullName evidence="4">DUF2723 domain-containing protein</fullName>
    </recommendedName>
</protein>
<evidence type="ECO:0008006" key="4">
    <source>
        <dbReference type="Google" id="ProtNLM"/>
    </source>
</evidence>
<evidence type="ECO:0000313" key="3">
    <source>
        <dbReference type="Proteomes" id="UP001056649"/>
    </source>
</evidence>
<reference evidence="2" key="1">
    <citation type="journal article" date="2022" name="Mol. Ecol. Resour.">
        <title>The complete and closed genome of the facultative generalist Candidatus Endoriftia persephone from deep-sea hydrothermal vents.</title>
        <authorList>
            <person name="de Oliveira A.L."/>
            <person name="Srivastava A."/>
            <person name="Espada-Hinojosa S."/>
            <person name="Bright M."/>
        </authorList>
    </citation>
    <scope>NUCLEOTIDE SEQUENCE</scope>
    <source>
        <strain evidence="2">Tica-EPR-9o50.N</strain>
    </source>
</reference>
<proteinExistence type="predicted"/>
<dbReference type="AlphaFoldDB" id="A0A9J7A1L0"/>
<keyword evidence="1" id="KW-1133">Transmembrane helix</keyword>
<evidence type="ECO:0000256" key="1">
    <source>
        <dbReference type="SAM" id="Phobius"/>
    </source>
</evidence>
<feature type="transmembrane region" description="Helical" evidence="1">
    <location>
        <begin position="402"/>
        <end position="423"/>
    </location>
</feature>
<keyword evidence="3" id="KW-1185">Reference proteome</keyword>
<feature type="transmembrane region" description="Helical" evidence="1">
    <location>
        <begin position="214"/>
        <end position="235"/>
    </location>
</feature>
<gene>
    <name evidence="2" type="ORF">L0Y14_06625</name>
</gene>
<dbReference type="EMBL" id="CP090569">
    <property type="protein sequence ID" value="USF88898.1"/>
    <property type="molecule type" value="Genomic_DNA"/>
</dbReference>